<proteinExistence type="inferred from homology"/>
<evidence type="ECO:0000256" key="2">
    <source>
        <dbReference type="ARBA" id="ARBA00023239"/>
    </source>
</evidence>
<keyword evidence="2" id="KW-0456">Lyase</keyword>
<dbReference type="Gene3D" id="1.10.12.10">
    <property type="entry name" value="Lyase 2-enoyl-coa Hydratase, Chain A, domain 2"/>
    <property type="match status" value="1"/>
</dbReference>
<name>A0AA49GMI0_9BACT</name>
<sequence length="261" mass="28630">MDYQHILYSKEDGIATITLNRPEVYNALNNQIKVDLKDAFVEARNDSDVRVIILTGKGPAFCSGQDLKAAQQELKGSHYSDAVRQYYNPLILAMRNLPKPIICQLHGIAAGAGCSLALACDMIIAGEKASLAELFVGIGLIMDSGSTYFLPRMIGSLKAFELASTGRSVPAQEAEQIGLINRAVPDDQLEAVVQEYARKFAVAPTKAIGLIKEMLNKSYHMTLPEVLDYEATMQDQAASTHDHREGIQAFLEKRKPVFRGS</sequence>
<comment type="similarity">
    <text evidence="1">Belongs to the enoyl-CoA hydratase/isomerase family.</text>
</comment>
<organism evidence="3">
    <name type="scientific">Roseihalotalea indica</name>
    <dbReference type="NCBI Taxonomy" id="2867963"/>
    <lineage>
        <taxon>Bacteria</taxon>
        <taxon>Pseudomonadati</taxon>
        <taxon>Bacteroidota</taxon>
        <taxon>Cytophagia</taxon>
        <taxon>Cytophagales</taxon>
        <taxon>Catalimonadaceae</taxon>
        <taxon>Roseihalotalea</taxon>
    </lineage>
</organism>
<evidence type="ECO:0000313" key="3">
    <source>
        <dbReference type="EMBL" id="WKN36501.1"/>
    </source>
</evidence>
<dbReference type="InterPro" id="IPR001753">
    <property type="entry name" value="Enoyl-CoA_hydra/iso"/>
</dbReference>
<dbReference type="SUPFAM" id="SSF52096">
    <property type="entry name" value="ClpP/crotonase"/>
    <property type="match status" value="1"/>
</dbReference>
<gene>
    <name evidence="3" type="ORF">K4G66_29500</name>
</gene>
<protein>
    <submittedName>
        <fullName evidence="3">Enoyl-CoA hydratase-related protein</fullName>
    </submittedName>
</protein>
<reference evidence="3" key="2">
    <citation type="journal article" date="2024" name="Antonie Van Leeuwenhoek">
        <title>Roseihalotalea indica gen. nov., sp. nov., a halophilic Bacteroidetes from mesopelagic Southwest Indian Ocean with higher carbohydrate metabolic potential.</title>
        <authorList>
            <person name="Chen B."/>
            <person name="Zhang M."/>
            <person name="Lin D."/>
            <person name="Ye J."/>
            <person name="Tang K."/>
        </authorList>
    </citation>
    <scope>NUCLEOTIDE SEQUENCE</scope>
    <source>
        <strain evidence="3">TK19036</strain>
    </source>
</reference>
<dbReference type="InterPro" id="IPR014748">
    <property type="entry name" value="Enoyl-CoA_hydra_C"/>
</dbReference>
<dbReference type="GO" id="GO:0016836">
    <property type="term" value="F:hydro-lyase activity"/>
    <property type="evidence" value="ECO:0007669"/>
    <property type="project" value="UniProtKB-ARBA"/>
</dbReference>
<dbReference type="CDD" id="cd06558">
    <property type="entry name" value="crotonase-like"/>
    <property type="match status" value="1"/>
</dbReference>
<dbReference type="PANTHER" id="PTHR43802:SF1">
    <property type="entry name" value="IP11341P-RELATED"/>
    <property type="match status" value="1"/>
</dbReference>
<dbReference type="FunFam" id="1.10.12.10:FF:000001">
    <property type="entry name" value="Probable enoyl-CoA hydratase, mitochondrial"/>
    <property type="match status" value="1"/>
</dbReference>
<reference evidence="3" key="1">
    <citation type="journal article" date="2023" name="Comput. Struct. Biotechnol. J.">
        <title>Discovery of a novel marine Bacteroidetes with a rich repertoire of carbohydrate-active enzymes.</title>
        <authorList>
            <person name="Chen B."/>
            <person name="Liu G."/>
            <person name="Chen Q."/>
            <person name="Wang H."/>
            <person name="Liu L."/>
            <person name="Tang K."/>
        </authorList>
    </citation>
    <scope>NUCLEOTIDE SEQUENCE</scope>
    <source>
        <strain evidence="3">TK19036</strain>
    </source>
</reference>
<dbReference type="Pfam" id="PF00378">
    <property type="entry name" value="ECH_1"/>
    <property type="match status" value="1"/>
</dbReference>
<accession>A0AA49GMI0</accession>
<dbReference type="PANTHER" id="PTHR43802">
    <property type="entry name" value="ENOYL-COA HYDRATASE"/>
    <property type="match status" value="1"/>
</dbReference>
<dbReference type="InterPro" id="IPR029045">
    <property type="entry name" value="ClpP/crotonase-like_dom_sf"/>
</dbReference>
<dbReference type="EMBL" id="CP120682">
    <property type="protein sequence ID" value="WKN36501.1"/>
    <property type="molecule type" value="Genomic_DNA"/>
</dbReference>
<dbReference type="AlphaFoldDB" id="A0AA49GMI0"/>
<evidence type="ECO:0000256" key="1">
    <source>
        <dbReference type="ARBA" id="ARBA00005254"/>
    </source>
</evidence>
<dbReference type="Gene3D" id="3.90.226.10">
    <property type="entry name" value="2-enoyl-CoA Hydratase, Chain A, domain 1"/>
    <property type="match status" value="1"/>
</dbReference>